<dbReference type="InterPro" id="IPR013686">
    <property type="entry name" value="Polypept-transport_assoc_ShlB"/>
</dbReference>
<proteinExistence type="predicted"/>
<evidence type="ECO:0000259" key="5">
    <source>
        <dbReference type="Pfam" id="PF08479"/>
    </source>
</evidence>
<dbReference type="InterPro" id="IPR005565">
    <property type="entry name" value="Hemolysn_activator_HlyB_C"/>
</dbReference>
<gene>
    <name evidence="7" type="ORF">GCM10023211_09380</name>
</gene>
<dbReference type="InterPro" id="IPR051544">
    <property type="entry name" value="TPS_OM_transporter"/>
</dbReference>
<reference evidence="8" key="1">
    <citation type="journal article" date="2019" name="Int. J. Syst. Evol. Microbiol.">
        <title>The Global Catalogue of Microorganisms (GCM) 10K type strain sequencing project: providing services to taxonomists for standard genome sequencing and annotation.</title>
        <authorList>
            <consortium name="The Broad Institute Genomics Platform"/>
            <consortium name="The Broad Institute Genome Sequencing Center for Infectious Disease"/>
            <person name="Wu L."/>
            <person name="Ma J."/>
        </authorList>
    </citation>
    <scope>NUCLEOTIDE SEQUENCE [LARGE SCALE GENOMIC DNA]</scope>
    <source>
        <strain evidence="8">JCM 18050</strain>
    </source>
</reference>
<dbReference type="SUPFAM" id="SSF56935">
    <property type="entry name" value="Porins"/>
    <property type="match status" value="1"/>
</dbReference>
<dbReference type="Pfam" id="PF08479">
    <property type="entry name" value="POTRA_2"/>
    <property type="match status" value="1"/>
</dbReference>
<evidence type="ECO:0000256" key="2">
    <source>
        <dbReference type="ARBA" id="ARBA00022692"/>
    </source>
</evidence>
<keyword evidence="1" id="KW-0472">Membrane</keyword>
<dbReference type="PANTHER" id="PTHR34597:SF3">
    <property type="entry name" value="OUTER MEMBRANE TRANSPORTER CDIB"/>
    <property type="match status" value="1"/>
</dbReference>
<dbReference type="InterPro" id="IPR035251">
    <property type="entry name" value="ShlB_POTRA"/>
</dbReference>
<evidence type="ECO:0000259" key="4">
    <source>
        <dbReference type="Pfam" id="PF03865"/>
    </source>
</evidence>
<dbReference type="Pfam" id="PF17287">
    <property type="entry name" value="POTRA_3"/>
    <property type="match status" value="1"/>
</dbReference>
<dbReference type="Gene3D" id="3.10.20.310">
    <property type="entry name" value="membrane protein fhac"/>
    <property type="match status" value="1"/>
</dbReference>
<keyword evidence="3" id="KW-0998">Cell outer membrane</keyword>
<accession>A0ABP9N2L9</accession>
<feature type="domain" description="ShlB POTRA" evidence="6">
    <location>
        <begin position="158"/>
        <end position="201"/>
    </location>
</feature>
<evidence type="ECO:0000256" key="1">
    <source>
        <dbReference type="ARBA" id="ARBA00022452"/>
    </source>
</evidence>
<comment type="caution">
    <text evidence="7">The sequence shown here is derived from an EMBL/GenBank/DDBJ whole genome shotgun (WGS) entry which is preliminary data.</text>
</comment>
<evidence type="ECO:0000313" key="7">
    <source>
        <dbReference type="EMBL" id="GAA5107839.1"/>
    </source>
</evidence>
<dbReference type="Proteomes" id="UP001500171">
    <property type="component" value="Unassembled WGS sequence"/>
</dbReference>
<dbReference type="PANTHER" id="PTHR34597">
    <property type="entry name" value="SLR1661 PROTEIN"/>
    <property type="match status" value="1"/>
</dbReference>
<sequence length="554" mass="62124">MLGCTVSVQGFAAPEVTPQDKNISNQQLIYQQERQKAIEETLSPQAPDVRLLPPLESNQTLHFPQESLCFQIDQVELLERDALPYIMPLWPLAKQAEGQCLGGEGINLLMSELQNRIIRYGYITTRVVAPEQDLTNGTLQLLLVKGLVRDIYYSPESDTHANLNSSMPVQKGKILNLRDIEQGLENMQRLPTTSAQMQLIPGDHPGESDIMITRSQSKYWRIAMSLDDSGTKDTGRYQGGLTFYLDNPLALNDSFYVSGGHDIDGNSNYGSKNYLFSYSLPFGYWQFNASLSSNTYHQIVAGTPDYEYSGRSRNVNLQMSRVIHRNESQKTTLSYGINLKQSHNFIDDTEIDVQQRKTTSWMLGINHRHYFGDITLDLGASYKKGVRWFGAHRAPEEYAGEGTALSDIMTLNASLAVPFDIAQQKFRYNIDYQSQFTRGGDLTPPERFSIGSRWTVRGFDGELTLSADNGWFVRNELSWSAPLNQEVYLGLDAGEVSGADSGYLLGKRLVGSAIGIRGNQLGIYYDLFAGMPLHKPDGFKTNSAVLGFNLNWSY</sequence>
<organism evidence="7 8">
    <name type="scientific">Orbus sasakiae</name>
    <dbReference type="NCBI Taxonomy" id="1078475"/>
    <lineage>
        <taxon>Bacteria</taxon>
        <taxon>Pseudomonadati</taxon>
        <taxon>Pseudomonadota</taxon>
        <taxon>Gammaproteobacteria</taxon>
        <taxon>Orbales</taxon>
        <taxon>Orbaceae</taxon>
        <taxon>Orbus</taxon>
    </lineage>
</organism>
<dbReference type="Gene3D" id="2.40.160.50">
    <property type="entry name" value="membrane protein fhac: a member of the omp85/tpsb transporter family"/>
    <property type="match status" value="1"/>
</dbReference>
<evidence type="ECO:0000259" key="6">
    <source>
        <dbReference type="Pfam" id="PF17287"/>
    </source>
</evidence>
<evidence type="ECO:0000256" key="3">
    <source>
        <dbReference type="ARBA" id="ARBA00023237"/>
    </source>
</evidence>
<dbReference type="InterPro" id="IPR027282">
    <property type="entry name" value="TPS"/>
</dbReference>
<feature type="domain" description="Haemolysin activator HlyB C-terminal" evidence="4">
    <location>
        <begin position="206"/>
        <end position="518"/>
    </location>
</feature>
<keyword evidence="2" id="KW-0812">Transmembrane</keyword>
<name>A0ABP9N2L9_9GAMM</name>
<keyword evidence="8" id="KW-1185">Reference proteome</keyword>
<protein>
    <submittedName>
        <fullName evidence="7">ShlB/FhaC/HecB family hemolysin secretion/activation protein</fullName>
    </submittedName>
</protein>
<evidence type="ECO:0000313" key="8">
    <source>
        <dbReference type="Proteomes" id="UP001500171"/>
    </source>
</evidence>
<dbReference type="EMBL" id="BAABHY010000001">
    <property type="protein sequence ID" value="GAA5107839.1"/>
    <property type="molecule type" value="Genomic_DNA"/>
</dbReference>
<keyword evidence="1" id="KW-1134">Transmembrane beta strand</keyword>
<dbReference type="PIRSF" id="PIRSF029745">
    <property type="entry name" value="FhaC"/>
    <property type="match status" value="1"/>
</dbReference>
<dbReference type="Pfam" id="PF03865">
    <property type="entry name" value="ShlB"/>
    <property type="match status" value="1"/>
</dbReference>
<feature type="domain" description="Polypeptide-transport-associated ShlB-type" evidence="5">
    <location>
        <begin position="70"/>
        <end position="146"/>
    </location>
</feature>